<dbReference type="InterPro" id="IPR014026">
    <property type="entry name" value="UDP-Glc/GDP-Man_DH_dimer"/>
</dbReference>
<protein>
    <recommendedName>
        <fullName evidence="6">UDP-glucose/GDP-mannose dehydrogenase dimerisation domain-containing protein</fullName>
    </recommendedName>
</protein>
<dbReference type="PANTHER" id="PTHR43750:SF2">
    <property type="entry name" value="UDP-GLUCOSE 6-DEHYDROGENASE"/>
    <property type="match status" value="1"/>
</dbReference>
<dbReference type="Pfam" id="PF00984">
    <property type="entry name" value="UDPG_MGDP_dh"/>
    <property type="match status" value="1"/>
</dbReference>
<evidence type="ECO:0000259" key="2">
    <source>
        <dbReference type="Pfam" id="PF00984"/>
    </source>
</evidence>
<dbReference type="Gene3D" id="1.10.1040.10">
    <property type="entry name" value="N-(1-d-carboxylethyl)-l-norvaline Dehydrogenase, domain 2"/>
    <property type="match status" value="1"/>
</dbReference>
<dbReference type="SUPFAM" id="SSF48179">
    <property type="entry name" value="6-phosphogluconate dehydrogenase C-terminal domain-like"/>
    <property type="match status" value="1"/>
</dbReference>
<dbReference type="Proteomes" id="UP000177276">
    <property type="component" value="Unassembled WGS sequence"/>
</dbReference>
<dbReference type="InterPro" id="IPR001732">
    <property type="entry name" value="UDP-Glc/GDP-Man_DH_N"/>
</dbReference>
<dbReference type="Pfam" id="PF03721">
    <property type="entry name" value="UDPG_MGDP_dh_N"/>
    <property type="match status" value="1"/>
</dbReference>
<dbReference type="EMBL" id="MHWS01000002">
    <property type="protein sequence ID" value="OHB12890.1"/>
    <property type="molecule type" value="Genomic_DNA"/>
</dbReference>
<evidence type="ECO:0000313" key="5">
    <source>
        <dbReference type="Proteomes" id="UP000177276"/>
    </source>
</evidence>
<dbReference type="AlphaFoldDB" id="A0A1G2UU10"/>
<dbReference type="InterPro" id="IPR036291">
    <property type="entry name" value="NAD(P)-bd_dom_sf"/>
</dbReference>
<dbReference type="GO" id="GO:0016616">
    <property type="term" value="F:oxidoreductase activity, acting on the CH-OH group of donors, NAD or NADP as acceptor"/>
    <property type="evidence" value="ECO:0007669"/>
    <property type="project" value="InterPro"/>
</dbReference>
<evidence type="ECO:0000259" key="3">
    <source>
        <dbReference type="Pfam" id="PF03721"/>
    </source>
</evidence>
<dbReference type="InterPro" id="IPR013328">
    <property type="entry name" value="6PGD_dom2"/>
</dbReference>
<comment type="similarity">
    <text evidence="1">Belongs to the UDP-glucose/GDP-mannose dehydrogenase family.</text>
</comment>
<sequence length="279" mass="31117">MHKIQIGFIGQGYIGKNYADDFEARGHRVIRYAKEKPYDINKDSIKKCDVVFIAVPTPTTPKGYDASIIKKVIPLTRVGSIIVLKSTILPGLTKKFQKEFSNRTIMYSPEFLSEATAAFDAAHPFMNIVGIAQNTSKHKKAARLVRSILPKAPFSKIVSSDEAELIKYSHNCSGYTQIIFFNLMYDLANKLKANWKNVEDALKADPLIPNRYASPVHKSGRGAGGHCFIKDMAALSLTYSKVVRDKNGINVIKSMEETNKSLLQKSKKDLDLLKGVYGK</sequence>
<gene>
    <name evidence="4" type="ORF">A3G46_02640</name>
</gene>
<feature type="domain" description="UDP-glucose/GDP-mannose dehydrogenase N-terminal" evidence="3">
    <location>
        <begin position="42"/>
        <end position="137"/>
    </location>
</feature>
<reference evidence="4 5" key="1">
    <citation type="journal article" date="2016" name="Nat. Commun.">
        <title>Thousands of microbial genomes shed light on interconnected biogeochemical processes in an aquifer system.</title>
        <authorList>
            <person name="Anantharaman K."/>
            <person name="Brown C.T."/>
            <person name="Hug L.A."/>
            <person name="Sharon I."/>
            <person name="Castelle C.J."/>
            <person name="Probst A.J."/>
            <person name="Thomas B.C."/>
            <person name="Singh A."/>
            <person name="Wilkins M.J."/>
            <person name="Karaoz U."/>
            <person name="Brodie E.L."/>
            <person name="Williams K.H."/>
            <person name="Hubbard S.S."/>
            <person name="Banfield J.F."/>
        </authorList>
    </citation>
    <scope>NUCLEOTIDE SEQUENCE [LARGE SCALE GENOMIC DNA]</scope>
</reference>
<accession>A0A1G2UU10</accession>
<dbReference type="InterPro" id="IPR008927">
    <property type="entry name" value="6-PGluconate_DH-like_C_sf"/>
</dbReference>
<feature type="domain" description="UDP-glucose/GDP-mannose dehydrogenase dimerisation" evidence="2">
    <location>
        <begin position="162"/>
        <end position="260"/>
    </location>
</feature>
<organism evidence="4 5">
    <name type="scientific">Candidatus Zambryskibacteria bacterium RIFCSPLOWO2_12_FULL_39_16</name>
    <dbReference type="NCBI Taxonomy" id="1802775"/>
    <lineage>
        <taxon>Bacteria</taxon>
        <taxon>Candidatus Zambryskiibacteriota</taxon>
    </lineage>
</organism>
<dbReference type="GO" id="GO:0051287">
    <property type="term" value="F:NAD binding"/>
    <property type="evidence" value="ECO:0007669"/>
    <property type="project" value="InterPro"/>
</dbReference>
<dbReference type="Gene3D" id="3.40.50.720">
    <property type="entry name" value="NAD(P)-binding Rossmann-like Domain"/>
    <property type="match status" value="1"/>
</dbReference>
<evidence type="ECO:0008006" key="6">
    <source>
        <dbReference type="Google" id="ProtNLM"/>
    </source>
</evidence>
<name>A0A1G2UU10_9BACT</name>
<dbReference type="PANTHER" id="PTHR43750">
    <property type="entry name" value="UDP-GLUCOSE 6-DEHYDROGENASE TUAD"/>
    <property type="match status" value="1"/>
</dbReference>
<evidence type="ECO:0000256" key="1">
    <source>
        <dbReference type="ARBA" id="ARBA00006601"/>
    </source>
</evidence>
<evidence type="ECO:0000313" key="4">
    <source>
        <dbReference type="EMBL" id="OHB12890.1"/>
    </source>
</evidence>
<comment type="caution">
    <text evidence="4">The sequence shown here is derived from an EMBL/GenBank/DDBJ whole genome shotgun (WGS) entry which is preliminary data.</text>
</comment>
<proteinExistence type="inferred from homology"/>
<dbReference type="SUPFAM" id="SSF51735">
    <property type="entry name" value="NAD(P)-binding Rossmann-fold domains"/>
    <property type="match status" value="1"/>
</dbReference>